<protein>
    <submittedName>
        <fullName evidence="2">Uncharacterized protein</fullName>
    </submittedName>
</protein>
<keyword evidence="1" id="KW-0472">Membrane</keyword>
<evidence type="ECO:0000313" key="2">
    <source>
        <dbReference type="EMBL" id="OAE23151.1"/>
    </source>
</evidence>
<comment type="caution">
    <text evidence="2">The sequence shown here is derived from an EMBL/GenBank/DDBJ whole genome shotgun (WGS) entry which is preliminary data.</text>
</comment>
<proteinExistence type="predicted"/>
<dbReference type="AlphaFoldDB" id="A0A176VS66"/>
<feature type="transmembrane region" description="Helical" evidence="1">
    <location>
        <begin position="119"/>
        <end position="140"/>
    </location>
</feature>
<organism evidence="2 3">
    <name type="scientific">Marchantia polymorpha subsp. ruderalis</name>
    <dbReference type="NCBI Taxonomy" id="1480154"/>
    <lineage>
        <taxon>Eukaryota</taxon>
        <taxon>Viridiplantae</taxon>
        <taxon>Streptophyta</taxon>
        <taxon>Embryophyta</taxon>
        <taxon>Marchantiophyta</taxon>
        <taxon>Marchantiopsida</taxon>
        <taxon>Marchantiidae</taxon>
        <taxon>Marchantiales</taxon>
        <taxon>Marchantiaceae</taxon>
        <taxon>Marchantia</taxon>
    </lineage>
</organism>
<sequence>MAPMAVSLVVPADGGLLFLSGFTHGKLKSGSRNCDGHIRRIQRRVVNRAVISTSRNTKVVNEDEIRHFHGTDYNKGWTDARGLTEERILGHFEELSVLVSDRSEMHSILAQQRDNWNRLFHTTTTIASVFAATASAVNGAVPGPGLQVVAIILGMGAAALMALVSKFQPSRLAEEQRHAARFFKRLGADVEATLQVDPRLREEASSYWERSVNTLHALDRAFPLPLTPRDVEEELPKQVGPSKLSGEVDLARPEVKVSRHFHINGWTPSAVEDLKHTAHLLHHSDIPEYVNMANKAKLINLILSITSPLLAATGVALNMAGCTSVAAAVTVGSLFAHTLTHALQMGAVYEVYRNCAGYYGDVEKSIEQVLRLPVQERQDAAIFLHKISMALGRVPAMTPMVGDIACIACLSRGLLKADLDLDSCPCISQCYVWRCSRDLPPFQLRTGIRYFSIYANGNEGTCQVSMRR</sequence>
<feature type="transmembrane region" description="Helical" evidence="1">
    <location>
        <begin position="146"/>
        <end position="164"/>
    </location>
</feature>
<dbReference type="EMBL" id="LVLJ01002920">
    <property type="protein sequence ID" value="OAE23151.1"/>
    <property type="molecule type" value="Genomic_DNA"/>
</dbReference>
<feature type="transmembrane region" description="Helical" evidence="1">
    <location>
        <begin position="325"/>
        <end position="343"/>
    </location>
</feature>
<dbReference type="PANTHER" id="PTHR33358">
    <property type="entry name" value="F-BOX PROTEIN WITH A DOMAIN PROTEIN"/>
    <property type="match status" value="1"/>
</dbReference>
<feature type="transmembrane region" description="Helical" evidence="1">
    <location>
        <begin position="298"/>
        <end position="319"/>
    </location>
</feature>
<keyword evidence="1" id="KW-0812">Transmembrane</keyword>
<dbReference type="Pfam" id="PF14476">
    <property type="entry name" value="Chloroplast_duf"/>
    <property type="match status" value="1"/>
</dbReference>
<gene>
    <name evidence="2" type="ORF">AXG93_1953s1110</name>
</gene>
<dbReference type="PANTHER" id="PTHR33358:SF12">
    <property type="entry name" value="F-BOX PROTEIN WITH A DOMAIN PROTEIN"/>
    <property type="match status" value="1"/>
</dbReference>
<reference evidence="2" key="1">
    <citation type="submission" date="2016-03" db="EMBL/GenBank/DDBJ databases">
        <title>Mechanisms controlling the formation of the plant cell surface in tip-growing cells are functionally conserved among land plants.</title>
        <authorList>
            <person name="Honkanen S."/>
            <person name="Jones V.A."/>
            <person name="Morieri G."/>
            <person name="Champion C."/>
            <person name="Hetherington A.J."/>
            <person name="Kelly S."/>
            <person name="Saint-Marcoux D."/>
            <person name="Proust H."/>
            <person name="Prescott H."/>
            <person name="Dolan L."/>
        </authorList>
    </citation>
    <scope>NUCLEOTIDE SEQUENCE [LARGE SCALE GENOMIC DNA]</scope>
    <source>
        <tissue evidence="2">Whole gametophyte</tissue>
    </source>
</reference>
<keyword evidence="1" id="KW-1133">Transmembrane helix</keyword>
<evidence type="ECO:0000313" key="3">
    <source>
        <dbReference type="Proteomes" id="UP000077202"/>
    </source>
</evidence>
<evidence type="ECO:0000256" key="1">
    <source>
        <dbReference type="SAM" id="Phobius"/>
    </source>
</evidence>
<name>A0A176VS66_MARPO</name>
<dbReference type="Proteomes" id="UP000077202">
    <property type="component" value="Unassembled WGS sequence"/>
</dbReference>
<keyword evidence="3" id="KW-1185">Reference proteome</keyword>
<accession>A0A176VS66</accession>
<dbReference type="InterPro" id="IPR027949">
    <property type="entry name" value="Chloroplast_duf"/>
</dbReference>